<accession>A0A813ZHM4</accession>
<feature type="compositionally biased region" description="Polar residues" evidence="2">
    <location>
        <begin position="250"/>
        <end position="271"/>
    </location>
</feature>
<keyword evidence="7" id="KW-1185">Reference proteome</keyword>
<dbReference type="EMBL" id="CAJOBC010001500">
    <property type="protein sequence ID" value="CAF3682032.1"/>
    <property type="molecule type" value="Genomic_DNA"/>
</dbReference>
<evidence type="ECO:0000313" key="7">
    <source>
        <dbReference type="Proteomes" id="UP000663829"/>
    </source>
</evidence>
<evidence type="ECO:0000313" key="3">
    <source>
        <dbReference type="EMBL" id="CAF0744029.1"/>
    </source>
</evidence>
<protein>
    <submittedName>
        <fullName evidence="4">Uncharacterized protein</fullName>
    </submittedName>
</protein>
<feature type="coiled-coil region" evidence="1">
    <location>
        <begin position="97"/>
        <end position="131"/>
    </location>
</feature>
<dbReference type="Proteomes" id="UP000681722">
    <property type="component" value="Unassembled WGS sequence"/>
</dbReference>
<evidence type="ECO:0000313" key="6">
    <source>
        <dbReference type="EMBL" id="CAF3682032.1"/>
    </source>
</evidence>
<proteinExistence type="predicted"/>
<evidence type="ECO:0000313" key="4">
    <source>
        <dbReference type="EMBL" id="CAF0899317.1"/>
    </source>
</evidence>
<dbReference type="EMBL" id="CAJOBA010000308">
    <property type="protein sequence ID" value="CAF3521865.1"/>
    <property type="molecule type" value="Genomic_DNA"/>
</dbReference>
<dbReference type="EMBL" id="CAJNOQ010001500">
    <property type="protein sequence ID" value="CAF0899317.1"/>
    <property type="molecule type" value="Genomic_DNA"/>
</dbReference>
<feature type="region of interest" description="Disordered" evidence="2">
    <location>
        <begin position="245"/>
        <end position="271"/>
    </location>
</feature>
<comment type="caution">
    <text evidence="4">The sequence shown here is derived from an EMBL/GenBank/DDBJ whole genome shotgun (WGS) entry which is preliminary data.</text>
</comment>
<dbReference type="AlphaFoldDB" id="A0A813ZHM4"/>
<dbReference type="Proteomes" id="UP000677228">
    <property type="component" value="Unassembled WGS sequence"/>
</dbReference>
<gene>
    <name evidence="4" type="ORF">GPM918_LOCUS8547</name>
    <name evidence="3" type="ORF">OVA965_LOCUS1616</name>
    <name evidence="6" type="ORF">SRO942_LOCUS8547</name>
    <name evidence="5" type="ORF">TMI583_LOCUS1616</name>
</gene>
<dbReference type="EMBL" id="CAJNOK010000308">
    <property type="protein sequence ID" value="CAF0744029.1"/>
    <property type="molecule type" value="Genomic_DNA"/>
</dbReference>
<name>A0A813ZHM4_9BILA</name>
<reference evidence="4" key="1">
    <citation type="submission" date="2021-02" db="EMBL/GenBank/DDBJ databases">
        <authorList>
            <person name="Nowell W R."/>
        </authorList>
    </citation>
    <scope>NUCLEOTIDE SEQUENCE</scope>
</reference>
<evidence type="ECO:0000256" key="2">
    <source>
        <dbReference type="SAM" id="MobiDB-lite"/>
    </source>
</evidence>
<evidence type="ECO:0000256" key="1">
    <source>
        <dbReference type="SAM" id="Coils"/>
    </source>
</evidence>
<evidence type="ECO:0000313" key="5">
    <source>
        <dbReference type="EMBL" id="CAF3521865.1"/>
    </source>
</evidence>
<dbReference type="Proteomes" id="UP000663829">
    <property type="component" value="Unassembled WGS sequence"/>
</dbReference>
<sequence length="271" mass="30735">MGQQLSNANSQIVDLTNVDGDTLISAEIVSETGQEDINLFLSIKVPPGSTNYEYQMSNSEKPLIKQIQNHLSLLTNVVAINTQNDTTFMANVLTSIITDYKRVIQEMKDILERQEQLKTSLTNKLEDQKQRKAESNDHQPSFVSKLSTLLKSAEKNISTVVHHLFEPAKHNVDESPLSADRITERQVTRILLNFSNATAVFKDVLPILDQLIFDTVDVYNERNVFIEMNNRFTAIRDEWEKEQINESECHSNSNAAASEQHNNTEQKQTTG</sequence>
<dbReference type="Proteomes" id="UP000682733">
    <property type="component" value="Unassembled WGS sequence"/>
</dbReference>
<organism evidence="4 7">
    <name type="scientific">Didymodactylos carnosus</name>
    <dbReference type="NCBI Taxonomy" id="1234261"/>
    <lineage>
        <taxon>Eukaryota</taxon>
        <taxon>Metazoa</taxon>
        <taxon>Spiralia</taxon>
        <taxon>Gnathifera</taxon>
        <taxon>Rotifera</taxon>
        <taxon>Eurotatoria</taxon>
        <taxon>Bdelloidea</taxon>
        <taxon>Philodinida</taxon>
        <taxon>Philodinidae</taxon>
        <taxon>Didymodactylos</taxon>
    </lineage>
</organism>
<dbReference type="OrthoDB" id="10037936at2759"/>
<keyword evidence="1" id="KW-0175">Coiled coil</keyword>